<dbReference type="InterPro" id="IPR014729">
    <property type="entry name" value="Rossmann-like_a/b/a_fold"/>
</dbReference>
<evidence type="ECO:0000256" key="9">
    <source>
        <dbReference type="ARBA" id="ARBA00023027"/>
    </source>
</evidence>
<proteinExistence type="inferred from homology"/>
<evidence type="ECO:0000313" key="14">
    <source>
        <dbReference type="Proteomes" id="UP001207408"/>
    </source>
</evidence>
<dbReference type="NCBIfam" id="TIGR00482">
    <property type="entry name" value="nicotinate (nicotinamide) nucleotide adenylyltransferase"/>
    <property type="match status" value="1"/>
</dbReference>
<comment type="pathway">
    <text evidence="2 11">Cofactor biosynthesis; NAD(+) biosynthesis; deamido-NAD(+) from nicotinate D-ribonucleotide: step 1/1.</text>
</comment>
<gene>
    <name evidence="11 13" type="primary">nadD</name>
    <name evidence="13" type="ORF">OM074_03550</name>
</gene>
<sequence length="196" mass="22691">MPDSKKNTGLFFGSFNPVHVGHLALANYIIENTELEEIWFVVSPQNPFKQSHDLIAAEHRIKMLELSIENDTRFKICDIELNLPIPSYSYKTIRELYKLYPDHSFSIIMGSDNLLSLSRWKNIEDILQRCPIKVYPRPEYPIGKIALNASIEVIEAPVFNIASTTLRKGIKQGKDYRYLLPQQAFEYIKLNGLYLK</sequence>
<comment type="catalytic activity">
    <reaction evidence="10 11">
        <text>nicotinate beta-D-ribonucleotide + ATP + H(+) = deamido-NAD(+) + diphosphate</text>
        <dbReference type="Rhea" id="RHEA:22860"/>
        <dbReference type="ChEBI" id="CHEBI:15378"/>
        <dbReference type="ChEBI" id="CHEBI:30616"/>
        <dbReference type="ChEBI" id="CHEBI:33019"/>
        <dbReference type="ChEBI" id="CHEBI:57502"/>
        <dbReference type="ChEBI" id="CHEBI:58437"/>
        <dbReference type="EC" id="2.7.7.18"/>
    </reaction>
</comment>
<keyword evidence="8 11" id="KW-0067">ATP-binding</keyword>
<keyword evidence="6 11" id="KW-0548">Nucleotidyltransferase</keyword>
<keyword evidence="14" id="KW-1185">Reference proteome</keyword>
<dbReference type="PANTHER" id="PTHR39321:SF3">
    <property type="entry name" value="PHOSPHOPANTETHEINE ADENYLYLTRANSFERASE"/>
    <property type="match status" value="1"/>
</dbReference>
<dbReference type="GO" id="GO:0005524">
    <property type="term" value="F:ATP binding"/>
    <property type="evidence" value="ECO:0007669"/>
    <property type="project" value="UniProtKB-KW"/>
</dbReference>
<evidence type="ECO:0000313" key="13">
    <source>
        <dbReference type="EMBL" id="MCW3804686.1"/>
    </source>
</evidence>
<dbReference type="EC" id="2.7.7.18" evidence="11"/>
<dbReference type="InterPro" id="IPR004821">
    <property type="entry name" value="Cyt_trans-like"/>
</dbReference>
<dbReference type="Gene3D" id="3.40.50.620">
    <property type="entry name" value="HUPs"/>
    <property type="match status" value="1"/>
</dbReference>
<evidence type="ECO:0000256" key="3">
    <source>
        <dbReference type="ARBA" id="ARBA00009014"/>
    </source>
</evidence>
<evidence type="ECO:0000256" key="2">
    <source>
        <dbReference type="ARBA" id="ARBA00005019"/>
    </source>
</evidence>
<keyword evidence="9 11" id="KW-0520">NAD</keyword>
<evidence type="ECO:0000259" key="12">
    <source>
        <dbReference type="Pfam" id="PF01467"/>
    </source>
</evidence>
<dbReference type="Proteomes" id="UP001207408">
    <property type="component" value="Unassembled WGS sequence"/>
</dbReference>
<dbReference type="RefSeq" id="WP_301197906.1">
    <property type="nucleotide sequence ID" value="NZ_JAPDPI010000004.1"/>
</dbReference>
<dbReference type="EMBL" id="JAPDPI010000004">
    <property type="protein sequence ID" value="MCW3804686.1"/>
    <property type="molecule type" value="Genomic_DNA"/>
</dbReference>
<evidence type="ECO:0000256" key="5">
    <source>
        <dbReference type="ARBA" id="ARBA00022679"/>
    </source>
</evidence>
<dbReference type="CDD" id="cd02165">
    <property type="entry name" value="NMNAT"/>
    <property type="match status" value="1"/>
</dbReference>
<keyword evidence="5 11" id="KW-0808">Transferase</keyword>
<dbReference type="Pfam" id="PF01467">
    <property type="entry name" value="CTP_transf_like"/>
    <property type="match status" value="1"/>
</dbReference>
<dbReference type="InterPro" id="IPR005248">
    <property type="entry name" value="NadD/NMNAT"/>
</dbReference>
<evidence type="ECO:0000256" key="7">
    <source>
        <dbReference type="ARBA" id="ARBA00022741"/>
    </source>
</evidence>
<evidence type="ECO:0000256" key="4">
    <source>
        <dbReference type="ARBA" id="ARBA00022642"/>
    </source>
</evidence>
<dbReference type="AlphaFoldDB" id="A0AAE3MBE2"/>
<dbReference type="GO" id="GO:0009435">
    <property type="term" value="P:NAD+ biosynthetic process"/>
    <property type="evidence" value="ECO:0007669"/>
    <property type="project" value="UniProtKB-UniRule"/>
</dbReference>
<feature type="domain" description="Cytidyltransferase-like" evidence="12">
    <location>
        <begin position="10"/>
        <end position="166"/>
    </location>
</feature>
<evidence type="ECO:0000256" key="11">
    <source>
        <dbReference type="HAMAP-Rule" id="MF_00244"/>
    </source>
</evidence>
<name>A0AAE3MBE2_9BACT</name>
<keyword evidence="4 11" id="KW-0662">Pyridine nucleotide biosynthesis</keyword>
<reference evidence="13" key="1">
    <citation type="submission" date="2022-10" db="EMBL/GenBank/DDBJ databases">
        <authorList>
            <person name="Yu W.X."/>
        </authorList>
    </citation>
    <scope>NUCLEOTIDE SEQUENCE</scope>
    <source>
        <strain evidence="13">D04</strain>
    </source>
</reference>
<comment type="caution">
    <text evidence="13">The sequence shown here is derived from an EMBL/GenBank/DDBJ whole genome shotgun (WGS) entry which is preliminary data.</text>
</comment>
<dbReference type="HAMAP" id="MF_00244">
    <property type="entry name" value="NaMN_adenylyltr"/>
    <property type="match status" value="1"/>
</dbReference>
<organism evidence="13 14">
    <name type="scientific">Plebeiibacterium marinum</name>
    <dbReference type="NCBI Taxonomy" id="2992111"/>
    <lineage>
        <taxon>Bacteria</taxon>
        <taxon>Pseudomonadati</taxon>
        <taxon>Bacteroidota</taxon>
        <taxon>Bacteroidia</taxon>
        <taxon>Marinilabiliales</taxon>
        <taxon>Marinilabiliaceae</taxon>
        <taxon>Plebeiibacterium</taxon>
    </lineage>
</organism>
<evidence type="ECO:0000256" key="1">
    <source>
        <dbReference type="ARBA" id="ARBA00002324"/>
    </source>
</evidence>
<keyword evidence="7 11" id="KW-0547">Nucleotide-binding</keyword>
<comment type="function">
    <text evidence="1 11">Catalyzes the reversible adenylation of nicotinate mononucleotide (NaMN) to nicotinic acid adenine dinucleotide (NaAD).</text>
</comment>
<protein>
    <recommendedName>
        <fullName evidence="11">Probable nicotinate-nucleotide adenylyltransferase</fullName>
        <ecNumber evidence="11">2.7.7.18</ecNumber>
    </recommendedName>
    <alternativeName>
        <fullName evidence="11">Deamido-NAD(+) diphosphorylase</fullName>
    </alternativeName>
    <alternativeName>
        <fullName evidence="11">Deamido-NAD(+) pyrophosphorylase</fullName>
    </alternativeName>
    <alternativeName>
        <fullName evidence="11">Nicotinate mononucleotide adenylyltransferase</fullName>
        <shortName evidence="11">NaMN adenylyltransferase</shortName>
    </alternativeName>
</protein>
<evidence type="ECO:0000256" key="6">
    <source>
        <dbReference type="ARBA" id="ARBA00022695"/>
    </source>
</evidence>
<dbReference type="NCBIfam" id="TIGR00125">
    <property type="entry name" value="cyt_tran_rel"/>
    <property type="match status" value="1"/>
</dbReference>
<dbReference type="PANTHER" id="PTHR39321">
    <property type="entry name" value="NICOTINATE-NUCLEOTIDE ADENYLYLTRANSFERASE-RELATED"/>
    <property type="match status" value="1"/>
</dbReference>
<accession>A0AAE3MBE2</accession>
<evidence type="ECO:0000256" key="8">
    <source>
        <dbReference type="ARBA" id="ARBA00022840"/>
    </source>
</evidence>
<dbReference type="SUPFAM" id="SSF52374">
    <property type="entry name" value="Nucleotidylyl transferase"/>
    <property type="match status" value="1"/>
</dbReference>
<dbReference type="GO" id="GO:0004515">
    <property type="term" value="F:nicotinate-nucleotide adenylyltransferase activity"/>
    <property type="evidence" value="ECO:0007669"/>
    <property type="project" value="UniProtKB-UniRule"/>
</dbReference>
<comment type="similarity">
    <text evidence="3 11">Belongs to the NadD family.</text>
</comment>
<evidence type="ECO:0000256" key="10">
    <source>
        <dbReference type="ARBA" id="ARBA00048721"/>
    </source>
</evidence>